<gene>
    <name evidence="1" type="ORF">PoB_002733400</name>
</gene>
<dbReference type="Proteomes" id="UP000735302">
    <property type="component" value="Unassembled WGS sequence"/>
</dbReference>
<sequence length="73" mass="8039">MVVIFTEHPFVLPDQTSKLVVPRVQSIVPDTACTQWSIASPGNITSARIYLRTDLPLMDVLMGVLPIFGVVRS</sequence>
<name>A0AAV3ZZR0_9GAST</name>
<accession>A0AAV3ZZR0</accession>
<dbReference type="EMBL" id="BLXT01003147">
    <property type="protein sequence ID" value="GFO00829.1"/>
    <property type="molecule type" value="Genomic_DNA"/>
</dbReference>
<reference evidence="1 2" key="1">
    <citation type="journal article" date="2021" name="Elife">
        <title>Chloroplast acquisition without the gene transfer in kleptoplastic sea slugs, Plakobranchus ocellatus.</title>
        <authorList>
            <person name="Maeda T."/>
            <person name="Takahashi S."/>
            <person name="Yoshida T."/>
            <person name="Shimamura S."/>
            <person name="Takaki Y."/>
            <person name="Nagai Y."/>
            <person name="Toyoda A."/>
            <person name="Suzuki Y."/>
            <person name="Arimoto A."/>
            <person name="Ishii H."/>
            <person name="Satoh N."/>
            <person name="Nishiyama T."/>
            <person name="Hasebe M."/>
            <person name="Maruyama T."/>
            <person name="Minagawa J."/>
            <person name="Obokata J."/>
            <person name="Shigenobu S."/>
        </authorList>
    </citation>
    <scope>NUCLEOTIDE SEQUENCE [LARGE SCALE GENOMIC DNA]</scope>
</reference>
<proteinExistence type="predicted"/>
<keyword evidence="2" id="KW-1185">Reference proteome</keyword>
<evidence type="ECO:0000313" key="1">
    <source>
        <dbReference type="EMBL" id="GFO00829.1"/>
    </source>
</evidence>
<dbReference type="AlphaFoldDB" id="A0AAV3ZZR0"/>
<protein>
    <submittedName>
        <fullName evidence="1">Uncharacterized protein</fullName>
    </submittedName>
</protein>
<evidence type="ECO:0000313" key="2">
    <source>
        <dbReference type="Proteomes" id="UP000735302"/>
    </source>
</evidence>
<comment type="caution">
    <text evidence="1">The sequence shown here is derived from an EMBL/GenBank/DDBJ whole genome shotgun (WGS) entry which is preliminary data.</text>
</comment>
<organism evidence="1 2">
    <name type="scientific">Plakobranchus ocellatus</name>
    <dbReference type="NCBI Taxonomy" id="259542"/>
    <lineage>
        <taxon>Eukaryota</taxon>
        <taxon>Metazoa</taxon>
        <taxon>Spiralia</taxon>
        <taxon>Lophotrochozoa</taxon>
        <taxon>Mollusca</taxon>
        <taxon>Gastropoda</taxon>
        <taxon>Heterobranchia</taxon>
        <taxon>Euthyneura</taxon>
        <taxon>Panpulmonata</taxon>
        <taxon>Sacoglossa</taxon>
        <taxon>Placobranchoidea</taxon>
        <taxon>Plakobranchidae</taxon>
        <taxon>Plakobranchus</taxon>
    </lineage>
</organism>